<protein>
    <submittedName>
        <fullName evidence="3">DUF4190 domain-containing protein</fullName>
    </submittedName>
</protein>
<evidence type="ECO:0000313" key="4">
    <source>
        <dbReference type="Proteomes" id="UP001156940"/>
    </source>
</evidence>
<comment type="caution">
    <text evidence="3">The sequence shown here is derived from an EMBL/GenBank/DDBJ whole genome shotgun (WGS) entry which is preliminary data.</text>
</comment>
<keyword evidence="1" id="KW-1133">Transmembrane helix</keyword>
<organism evidence="3 4">
    <name type="scientific">Luteimonas endophytica</name>
    <dbReference type="NCBI Taxonomy" id="3042023"/>
    <lineage>
        <taxon>Bacteria</taxon>
        <taxon>Pseudomonadati</taxon>
        <taxon>Pseudomonadota</taxon>
        <taxon>Gammaproteobacteria</taxon>
        <taxon>Lysobacterales</taxon>
        <taxon>Lysobacteraceae</taxon>
        <taxon>Luteimonas</taxon>
    </lineage>
</organism>
<keyword evidence="4" id="KW-1185">Reference proteome</keyword>
<feature type="domain" description="DUF4190" evidence="2">
    <location>
        <begin position="11"/>
        <end position="75"/>
    </location>
</feature>
<accession>A0ABT6J449</accession>
<evidence type="ECO:0000313" key="3">
    <source>
        <dbReference type="EMBL" id="MDH5821591.1"/>
    </source>
</evidence>
<proteinExistence type="predicted"/>
<evidence type="ECO:0000256" key="1">
    <source>
        <dbReference type="SAM" id="Phobius"/>
    </source>
</evidence>
<gene>
    <name evidence="3" type="ORF">QFW77_01100</name>
</gene>
<dbReference type="RefSeq" id="WP_280572302.1">
    <property type="nucleotide sequence ID" value="NZ_JARXRM010000008.1"/>
</dbReference>
<reference evidence="3 4" key="1">
    <citation type="submission" date="2023-04" db="EMBL/GenBank/DDBJ databases">
        <title>Luteimonas endophyticus RD2P54.</title>
        <authorList>
            <person name="Sun J.-Q."/>
        </authorList>
    </citation>
    <scope>NUCLEOTIDE SEQUENCE [LARGE SCALE GENOMIC DNA]</scope>
    <source>
        <strain evidence="3 4">RD2P54</strain>
    </source>
</reference>
<keyword evidence="1" id="KW-0812">Transmembrane</keyword>
<dbReference type="Pfam" id="PF13828">
    <property type="entry name" value="DUF4190"/>
    <property type="match status" value="1"/>
</dbReference>
<dbReference type="EMBL" id="JARXRM010000008">
    <property type="protein sequence ID" value="MDH5821591.1"/>
    <property type="molecule type" value="Genomic_DNA"/>
</dbReference>
<dbReference type="Proteomes" id="UP001156940">
    <property type="component" value="Unassembled WGS sequence"/>
</dbReference>
<feature type="transmembrane region" description="Helical" evidence="1">
    <location>
        <begin position="57"/>
        <end position="90"/>
    </location>
</feature>
<feature type="transmembrane region" description="Helical" evidence="1">
    <location>
        <begin position="12"/>
        <end position="36"/>
    </location>
</feature>
<dbReference type="InterPro" id="IPR025241">
    <property type="entry name" value="DUF4190"/>
</dbReference>
<evidence type="ECO:0000259" key="2">
    <source>
        <dbReference type="Pfam" id="PF13828"/>
    </source>
</evidence>
<keyword evidence="1" id="KW-0472">Membrane</keyword>
<name>A0ABT6J449_9GAMM</name>
<sequence length="93" mass="9792">MNVPTRQTSPLAIVSLIAGILGILPFPLIASLVAVITGHLARGQIRRQPERYDGDGLALAGLILGYAMILLSVLLMGVFVLLFGGLVWLGLQG</sequence>